<dbReference type="SMART" id="SM00867">
    <property type="entry name" value="YceI"/>
    <property type="match status" value="1"/>
</dbReference>
<sequence>MNNPFTRHVLEAASWIGHTDRVMSIRRRLACVLLLALTPIGAQAASHLYRFDPVHSQILFSISHNGYSHALGRLHIARGWLRFDPDDWSTAQTELDIDVGSVDMGDAGWSRTVRERSLLDAKAHPTAHFVSTSVRKTGDDIGTIDGKLTLRGVTRPVQIQVRLNRIGRTIFEMKTVAGFSGSAQLDRNAFGITRNPGSIGRTVTVRLEIEALRDDDARRQYTQETTARADTQ</sequence>
<dbReference type="SUPFAM" id="SSF101874">
    <property type="entry name" value="YceI-like"/>
    <property type="match status" value="1"/>
</dbReference>
<evidence type="ECO:0000259" key="1">
    <source>
        <dbReference type="SMART" id="SM00867"/>
    </source>
</evidence>
<protein>
    <submittedName>
        <fullName evidence="2">Polyisoprenoid-binding protein YceI</fullName>
    </submittedName>
</protein>
<dbReference type="PANTHER" id="PTHR34406:SF1">
    <property type="entry name" value="PROTEIN YCEI"/>
    <property type="match status" value="1"/>
</dbReference>
<dbReference type="InterPro" id="IPR036761">
    <property type="entry name" value="TTHA0802/YceI-like_sf"/>
</dbReference>
<dbReference type="RefSeq" id="WP_235205263.1">
    <property type="nucleotide sequence ID" value="NZ_JACHET010000001.1"/>
</dbReference>
<organism evidence="2 3">
    <name type="scientific">Oleiagrimonas soli</name>
    <dbReference type="NCBI Taxonomy" id="1543381"/>
    <lineage>
        <taxon>Bacteria</taxon>
        <taxon>Pseudomonadati</taxon>
        <taxon>Pseudomonadota</taxon>
        <taxon>Gammaproteobacteria</taxon>
        <taxon>Lysobacterales</taxon>
        <taxon>Rhodanobacteraceae</taxon>
        <taxon>Oleiagrimonas</taxon>
    </lineage>
</organism>
<proteinExistence type="predicted"/>
<evidence type="ECO:0000313" key="2">
    <source>
        <dbReference type="EMBL" id="MBB6184177.1"/>
    </source>
</evidence>
<gene>
    <name evidence="2" type="ORF">HNQ86_001522</name>
</gene>
<dbReference type="PANTHER" id="PTHR34406">
    <property type="entry name" value="PROTEIN YCEI"/>
    <property type="match status" value="1"/>
</dbReference>
<reference evidence="2 3" key="1">
    <citation type="submission" date="2020-08" db="EMBL/GenBank/DDBJ databases">
        <title>Genomic Encyclopedia of Type Strains, Phase IV (KMG-IV): sequencing the most valuable type-strain genomes for metagenomic binning, comparative biology and taxonomic classification.</title>
        <authorList>
            <person name="Goeker M."/>
        </authorList>
    </citation>
    <scope>NUCLEOTIDE SEQUENCE [LARGE SCALE GENOMIC DNA]</scope>
    <source>
        <strain evidence="2 3">DSM 107085</strain>
    </source>
</reference>
<name>A0A841KJP7_9GAMM</name>
<dbReference type="Pfam" id="PF04264">
    <property type="entry name" value="YceI"/>
    <property type="match status" value="1"/>
</dbReference>
<evidence type="ECO:0000313" key="3">
    <source>
        <dbReference type="Proteomes" id="UP000560000"/>
    </source>
</evidence>
<dbReference type="InterPro" id="IPR007372">
    <property type="entry name" value="Lipid/polyisoprenoid-bd_YceI"/>
</dbReference>
<dbReference type="Proteomes" id="UP000560000">
    <property type="component" value="Unassembled WGS sequence"/>
</dbReference>
<dbReference type="AlphaFoldDB" id="A0A841KJP7"/>
<dbReference type="Gene3D" id="2.40.128.110">
    <property type="entry name" value="Lipid/polyisoprenoid-binding, YceI-like"/>
    <property type="match status" value="1"/>
</dbReference>
<comment type="caution">
    <text evidence="2">The sequence shown here is derived from an EMBL/GenBank/DDBJ whole genome shotgun (WGS) entry which is preliminary data.</text>
</comment>
<feature type="domain" description="Lipid/polyisoprenoid-binding YceI-like" evidence="1">
    <location>
        <begin position="48"/>
        <end position="212"/>
    </location>
</feature>
<accession>A0A841KJP7</accession>
<dbReference type="EMBL" id="JACHET010000001">
    <property type="protein sequence ID" value="MBB6184177.1"/>
    <property type="molecule type" value="Genomic_DNA"/>
</dbReference>